<dbReference type="Gene3D" id="1.10.287.1770">
    <property type="match status" value="1"/>
</dbReference>
<keyword evidence="15" id="KW-0479">Metal-binding</keyword>
<dbReference type="Pfam" id="PF17910">
    <property type="entry name" value="FeoB_Cyto"/>
    <property type="match status" value="1"/>
</dbReference>
<feature type="binding site" evidence="14">
    <location>
        <begin position="60"/>
        <end position="63"/>
    </location>
    <ligand>
        <name>GTP</name>
        <dbReference type="ChEBI" id="CHEBI:37565"/>
        <label>1</label>
    </ligand>
</feature>
<dbReference type="InterPro" id="IPR050860">
    <property type="entry name" value="FeoB_GTPase"/>
</dbReference>
<dbReference type="GO" id="GO:0005886">
    <property type="term" value="C:plasma membrane"/>
    <property type="evidence" value="ECO:0007669"/>
    <property type="project" value="UniProtKB-SubCell"/>
</dbReference>
<keyword evidence="15" id="KW-0460">Magnesium</keyword>
<comment type="subcellular location">
    <subcellularLocation>
        <location evidence="1 16">Cell inner membrane</location>
        <topology evidence="1 16">Multi-pass membrane protein</topology>
    </subcellularLocation>
</comment>
<dbReference type="Pfam" id="PF07670">
    <property type="entry name" value="Gate"/>
    <property type="match status" value="2"/>
</dbReference>
<keyword evidence="20" id="KW-1185">Reference proteome</keyword>
<evidence type="ECO:0000256" key="6">
    <source>
        <dbReference type="ARBA" id="ARBA00022692"/>
    </source>
</evidence>
<dbReference type="InterPro" id="IPR011642">
    <property type="entry name" value="Gate_dom"/>
</dbReference>
<comment type="caution">
    <text evidence="19">The sequence shown here is derived from an EMBL/GenBank/DDBJ whole genome shotgun (WGS) entry which is preliminary data.</text>
</comment>
<keyword evidence="4 16" id="KW-0410">Iron transport</keyword>
<evidence type="ECO:0000256" key="11">
    <source>
        <dbReference type="ARBA" id="ARBA00023134"/>
    </source>
</evidence>
<dbReference type="InterPro" id="IPR006073">
    <property type="entry name" value="GTP-bd"/>
</dbReference>
<dbReference type="PANTHER" id="PTHR43185">
    <property type="entry name" value="FERROUS IRON TRANSPORT PROTEIN B"/>
    <property type="match status" value="1"/>
</dbReference>
<feature type="transmembrane region" description="Helical" evidence="16">
    <location>
        <begin position="728"/>
        <end position="751"/>
    </location>
</feature>
<feature type="binding site" evidence="14">
    <location>
        <begin position="39"/>
        <end position="43"/>
    </location>
    <ligand>
        <name>GTP</name>
        <dbReference type="ChEBI" id="CHEBI:37565"/>
        <label>1</label>
    </ligand>
</feature>
<evidence type="ECO:0000256" key="12">
    <source>
        <dbReference type="ARBA" id="ARBA00023136"/>
    </source>
</evidence>
<feature type="binding site" evidence="15">
    <location>
        <position position="28"/>
    </location>
    <ligand>
        <name>Mg(2+)</name>
        <dbReference type="ChEBI" id="CHEBI:18420"/>
        <label>2</label>
    </ligand>
</feature>
<dbReference type="SUPFAM" id="SSF52540">
    <property type="entry name" value="P-loop containing nucleoside triphosphate hydrolases"/>
    <property type="match status" value="1"/>
</dbReference>
<dbReference type="CDD" id="cd01879">
    <property type="entry name" value="FeoB"/>
    <property type="match status" value="1"/>
</dbReference>
<dbReference type="PANTHER" id="PTHR43185:SF1">
    <property type="entry name" value="FE(2+) TRANSPORTER FEOB"/>
    <property type="match status" value="1"/>
</dbReference>
<feature type="binding site" evidence="15">
    <location>
        <position position="29"/>
    </location>
    <ligand>
        <name>Mg(2+)</name>
        <dbReference type="ChEBI" id="CHEBI:18420"/>
        <label>2</label>
    </ligand>
</feature>
<evidence type="ECO:0000256" key="13">
    <source>
        <dbReference type="NCBIfam" id="TIGR00437"/>
    </source>
</evidence>
<dbReference type="PRINTS" id="PR00326">
    <property type="entry name" value="GTP1OBG"/>
</dbReference>
<accession>A0AAE3EJT3</accession>
<feature type="region of interest" description="Disordered" evidence="17">
    <location>
        <begin position="611"/>
        <end position="632"/>
    </location>
</feature>
<feature type="binding site" evidence="14">
    <location>
        <begin position="120"/>
        <end position="123"/>
    </location>
    <ligand>
        <name>GTP</name>
        <dbReference type="ChEBI" id="CHEBI:37565"/>
        <label>1</label>
    </ligand>
</feature>
<feature type="transmembrane region" description="Helical" evidence="16">
    <location>
        <begin position="286"/>
        <end position="308"/>
    </location>
</feature>
<evidence type="ECO:0000259" key="18">
    <source>
        <dbReference type="PROSITE" id="PS51711"/>
    </source>
</evidence>
<evidence type="ECO:0000256" key="7">
    <source>
        <dbReference type="ARBA" id="ARBA00022741"/>
    </source>
</evidence>
<dbReference type="InterPro" id="IPR041069">
    <property type="entry name" value="FeoB_Cyto"/>
</dbReference>
<evidence type="ECO:0000256" key="14">
    <source>
        <dbReference type="PIRSR" id="PIRSR603373-1"/>
    </source>
</evidence>
<dbReference type="PROSITE" id="PS51711">
    <property type="entry name" value="G_FEOB"/>
    <property type="match status" value="1"/>
</dbReference>
<keyword evidence="6 16" id="KW-0812">Transmembrane</keyword>
<feature type="transmembrane region" description="Helical" evidence="16">
    <location>
        <begin position="346"/>
        <end position="375"/>
    </location>
</feature>
<evidence type="ECO:0000256" key="16">
    <source>
        <dbReference type="RuleBase" id="RU362098"/>
    </source>
</evidence>
<evidence type="ECO:0000256" key="10">
    <source>
        <dbReference type="ARBA" id="ARBA00023065"/>
    </source>
</evidence>
<dbReference type="EMBL" id="JAINWA010000003">
    <property type="protein sequence ID" value="MCD1655131.1"/>
    <property type="molecule type" value="Genomic_DNA"/>
</dbReference>
<gene>
    <name evidence="19" type="primary">feoB</name>
    <name evidence="19" type="ORF">K7J14_10515</name>
</gene>
<feature type="transmembrane region" description="Helical" evidence="16">
    <location>
        <begin position="314"/>
        <end position="334"/>
    </location>
</feature>
<dbReference type="Proteomes" id="UP001198163">
    <property type="component" value="Unassembled WGS sequence"/>
</dbReference>
<dbReference type="NCBIfam" id="TIGR00437">
    <property type="entry name" value="feoB"/>
    <property type="match status" value="1"/>
</dbReference>
<dbReference type="FunFam" id="3.40.50.300:FF:000426">
    <property type="entry name" value="Ferrous iron transport protein B"/>
    <property type="match status" value="1"/>
</dbReference>
<name>A0AAE3EJT3_9SPIR</name>
<dbReference type="GO" id="GO:0005525">
    <property type="term" value="F:GTP binding"/>
    <property type="evidence" value="ECO:0007669"/>
    <property type="project" value="UniProtKB-KW"/>
</dbReference>
<feature type="binding site" evidence="14">
    <location>
        <begin position="14"/>
        <end position="21"/>
    </location>
    <ligand>
        <name>GTP</name>
        <dbReference type="ChEBI" id="CHEBI:37565"/>
        <label>1</label>
    </ligand>
</feature>
<evidence type="ECO:0000313" key="20">
    <source>
        <dbReference type="Proteomes" id="UP001198163"/>
    </source>
</evidence>
<keyword evidence="3" id="KW-1003">Cell membrane</keyword>
<keyword evidence="12 16" id="KW-0472">Membrane</keyword>
<dbReference type="InterPro" id="IPR027417">
    <property type="entry name" value="P-loop_NTPase"/>
</dbReference>
<proteinExistence type="inferred from homology"/>
<protein>
    <recommendedName>
        <fullName evidence="13 16">Ferrous iron transport protein B</fullName>
    </recommendedName>
</protein>
<evidence type="ECO:0000256" key="3">
    <source>
        <dbReference type="ARBA" id="ARBA00022475"/>
    </source>
</evidence>
<feature type="domain" description="FeoB-type G" evidence="18">
    <location>
        <begin position="7"/>
        <end position="169"/>
    </location>
</feature>
<keyword evidence="8 16" id="KW-1133">Transmembrane helix</keyword>
<keyword evidence="11 14" id="KW-0342">GTP-binding</keyword>
<feature type="transmembrane region" description="Helical" evidence="16">
    <location>
        <begin position="461"/>
        <end position="481"/>
    </location>
</feature>
<dbReference type="Gene3D" id="3.40.50.300">
    <property type="entry name" value="P-loop containing nucleotide triphosphate hydrolases"/>
    <property type="match status" value="1"/>
</dbReference>
<keyword evidence="9 16" id="KW-0408">Iron</keyword>
<dbReference type="InterPro" id="IPR011640">
    <property type="entry name" value="Fe2_transport_prot_B_C"/>
</dbReference>
<keyword evidence="10" id="KW-0406">Ion transport</keyword>
<evidence type="ECO:0000256" key="2">
    <source>
        <dbReference type="ARBA" id="ARBA00022448"/>
    </source>
</evidence>
<evidence type="ECO:0000256" key="9">
    <source>
        <dbReference type="ARBA" id="ARBA00023004"/>
    </source>
</evidence>
<feature type="transmembrane region" description="Helical" evidence="16">
    <location>
        <begin position="395"/>
        <end position="417"/>
    </location>
</feature>
<evidence type="ECO:0000313" key="19">
    <source>
        <dbReference type="EMBL" id="MCD1655131.1"/>
    </source>
</evidence>
<dbReference type="GO" id="GO:0046872">
    <property type="term" value="F:metal ion binding"/>
    <property type="evidence" value="ECO:0007669"/>
    <property type="project" value="UniProtKB-KW"/>
</dbReference>
<feature type="transmembrane region" description="Helical" evidence="16">
    <location>
        <begin position="429"/>
        <end position="455"/>
    </location>
</feature>
<keyword evidence="2 16" id="KW-0813">Transport</keyword>
<keyword evidence="7 14" id="KW-0547">Nucleotide-binding</keyword>
<feature type="transmembrane region" description="Helical" evidence="16">
    <location>
        <begin position="701"/>
        <end position="721"/>
    </location>
</feature>
<dbReference type="InterPro" id="IPR030389">
    <property type="entry name" value="G_FEOB_dom"/>
</dbReference>
<evidence type="ECO:0000256" key="17">
    <source>
        <dbReference type="SAM" id="MobiDB-lite"/>
    </source>
</evidence>
<comment type="function">
    <text evidence="16">Probable transporter of a GTP-driven Fe(2+) uptake system.</text>
</comment>
<evidence type="ECO:0000256" key="8">
    <source>
        <dbReference type="ARBA" id="ARBA00022989"/>
    </source>
</evidence>
<evidence type="ECO:0000256" key="1">
    <source>
        <dbReference type="ARBA" id="ARBA00004429"/>
    </source>
</evidence>
<feature type="transmembrane region" description="Helical" evidence="16">
    <location>
        <begin position="757"/>
        <end position="778"/>
    </location>
</feature>
<dbReference type="AlphaFoldDB" id="A0AAE3EJT3"/>
<feature type="binding site" evidence="15">
    <location>
        <position position="25"/>
    </location>
    <ligand>
        <name>Mg(2+)</name>
        <dbReference type="ChEBI" id="CHEBI:18420"/>
        <label>2</label>
    </ligand>
</feature>
<feature type="binding site" evidence="15">
    <location>
        <position position="26"/>
    </location>
    <ligand>
        <name>Mg(2+)</name>
        <dbReference type="ChEBI" id="CHEBI:18420"/>
        <label>2</label>
    </ligand>
</feature>
<evidence type="ECO:0000256" key="4">
    <source>
        <dbReference type="ARBA" id="ARBA00022496"/>
    </source>
</evidence>
<dbReference type="Pfam" id="PF02421">
    <property type="entry name" value="FeoB_N"/>
    <property type="match status" value="1"/>
</dbReference>
<dbReference type="RefSeq" id="WP_230755954.1">
    <property type="nucleotide sequence ID" value="NZ_JAINWA010000003.1"/>
</dbReference>
<dbReference type="InterPro" id="IPR003373">
    <property type="entry name" value="Fe2_transport_prot-B"/>
</dbReference>
<organism evidence="19 20">
    <name type="scientific">Teretinema zuelzerae</name>
    <dbReference type="NCBI Taxonomy" id="156"/>
    <lineage>
        <taxon>Bacteria</taxon>
        <taxon>Pseudomonadati</taxon>
        <taxon>Spirochaetota</taxon>
        <taxon>Spirochaetia</taxon>
        <taxon>Spirochaetales</taxon>
        <taxon>Treponemataceae</taxon>
        <taxon>Teretinema</taxon>
    </lineage>
</organism>
<sequence length="791" mass="83727">MKDGNKALTIAIAGNPNSGKTTLFNALTGSRQRVGNWPGVTVEKKTGDMPHAGKNYTIVDLPGIYSLSSHSDDERAARDYLLSNEAGLVVNIVDASNLERNLFLTLSLIEMRVPLIVVLNMMDLAEKKGIKIDPSALSASLGVPVMAISAVNADDVKRVRETIAADSSSISPSRLIVPYPTSITAAASAWKEALAPVASSLGADPDWLSIKLLEGDSFLAGRVADAGVLSSEDIERAMKEIESAEGDTPDSVIASAKYETIASASGASRTSRPVSARAADRLDRLVLNRFLGIPLFLGVMYLLFAVVINFGGAFIDFFDILFGAVFVDGFALLLESGGAPSWLVALLANGVGAGIQTVSTFVPIMFMMFFMLSLLEDSGYMARAAFVMDRALRAIGLPGKAFIPMIVGFGCTVPAVMATRTLENKRDRYLSVFMVPFMSCGARLPVYALFGAAFFGASSGLVVLSLYLTGIVLAVLTGFLLKNTLFKGEPAPFVMELPPWHLPRLGAILRHSWSRLSSFVVRAGRVIIIVVALLGMLNTIGTDGSIGNEDTESSVLASVGRAITPVFAPMGISADNWPATVGIFTGLFAKEAVVGTLNGLYGQMAVPALDAETDENPSSGADGLETAESSAPEESWSLMSELQAAFRSIPEGLSGLAGTLRDPAGMSLVSEDESTIAEEIEADEGLFTSLRNSFGGNSAAAYAYLLFILIYFPCFAALGAIVREIGPVFGAVSVTYLTVLAWIVATLFYQIASGGQAFWIVFACALLVLVVGIFAWMGRANRKPAIARATP</sequence>
<evidence type="ECO:0000256" key="5">
    <source>
        <dbReference type="ARBA" id="ARBA00022519"/>
    </source>
</evidence>
<dbReference type="Pfam" id="PF07664">
    <property type="entry name" value="FeoB_C"/>
    <property type="match status" value="1"/>
</dbReference>
<keyword evidence="5" id="KW-0997">Cell inner membrane</keyword>
<evidence type="ECO:0000256" key="15">
    <source>
        <dbReference type="PIRSR" id="PIRSR603373-2"/>
    </source>
</evidence>
<dbReference type="NCBIfam" id="NF007105">
    <property type="entry name" value="PRK09554.1"/>
    <property type="match status" value="1"/>
</dbReference>
<reference evidence="19" key="1">
    <citation type="submission" date="2021-08" db="EMBL/GenBank/DDBJ databases">
        <title>Comparative analyses of Brucepasteria parasyntrophica and Teretinema zuelzerae.</title>
        <authorList>
            <person name="Song Y."/>
            <person name="Brune A."/>
        </authorList>
    </citation>
    <scope>NUCLEOTIDE SEQUENCE</scope>
    <source>
        <strain evidence="19">DSM 1903</strain>
    </source>
</reference>
<comment type="similarity">
    <text evidence="16">Belongs to the TRAFAC class TrmE-Era-EngA-EngB-Septin-like GTPase superfamily. FeoB GTPase (TC 9.A.8) family.</text>
</comment>
<feature type="transmembrane region" description="Helical" evidence="16">
    <location>
        <begin position="519"/>
        <end position="537"/>
    </location>
</feature>
<dbReference type="GO" id="GO:0015093">
    <property type="term" value="F:ferrous iron transmembrane transporter activity"/>
    <property type="evidence" value="ECO:0007669"/>
    <property type="project" value="UniProtKB-UniRule"/>
</dbReference>